<evidence type="ECO:0000313" key="4">
    <source>
        <dbReference type="Proteomes" id="UP001175227"/>
    </source>
</evidence>
<feature type="signal peptide" evidence="2">
    <location>
        <begin position="1"/>
        <end position="18"/>
    </location>
</feature>
<keyword evidence="4" id="KW-1185">Reference proteome</keyword>
<accession>A0AA39N895</accession>
<evidence type="ECO:0000313" key="3">
    <source>
        <dbReference type="EMBL" id="KAK0460865.1"/>
    </source>
</evidence>
<feature type="region of interest" description="Disordered" evidence="1">
    <location>
        <begin position="89"/>
        <end position="137"/>
    </location>
</feature>
<feature type="compositionally biased region" description="Basic residues" evidence="1">
    <location>
        <begin position="111"/>
        <end position="124"/>
    </location>
</feature>
<comment type="caution">
    <text evidence="3">The sequence shown here is derived from an EMBL/GenBank/DDBJ whole genome shotgun (WGS) entry which is preliminary data.</text>
</comment>
<evidence type="ECO:0000256" key="1">
    <source>
        <dbReference type="SAM" id="MobiDB-lite"/>
    </source>
</evidence>
<feature type="chain" id="PRO_5041406696" evidence="2">
    <location>
        <begin position="19"/>
        <end position="157"/>
    </location>
</feature>
<evidence type="ECO:0000256" key="2">
    <source>
        <dbReference type="SAM" id="SignalP"/>
    </source>
</evidence>
<keyword evidence="2" id="KW-0732">Signal</keyword>
<dbReference type="AlphaFoldDB" id="A0AA39N895"/>
<dbReference type="EMBL" id="JAUEPR010000158">
    <property type="protein sequence ID" value="KAK0460865.1"/>
    <property type="molecule type" value="Genomic_DNA"/>
</dbReference>
<proteinExistence type="predicted"/>
<reference evidence="3" key="1">
    <citation type="submission" date="2023-06" db="EMBL/GenBank/DDBJ databases">
        <authorList>
            <consortium name="Lawrence Berkeley National Laboratory"/>
            <person name="Ahrendt S."/>
            <person name="Sahu N."/>
            <person name="Indic B."/>
            <person name="Wong-Bajracharya J."/>
            <person name="Merenyi Z."/>
            <person name="Ke H.-M."/>
            <person name="Monk M."/>
            <person name="Kocsube S."/>
            <person name="Drula E."/>
            <person name="Lipzen A."/>
            <person name="Balint B."/>
            <person name="Henrissat B."/>
            <person name="Andreopoulos B."/>
            <person name="Martin F.M."/>
            <person name="Harder C.B."/>
            <person name="Rigling D."/>
            <person name="Ford K.L."/>
            <person name="Foster G.D."/>
            <person name="Pangilinan J."/>
            <person name="Papanicolaou A."/>
            <person name="Barry K."/>
            <person name="LaButti K."/>
            <person name="Viragh M."/>
            <person name="Koriabine M."/>
            <person name="Yan M."/>
            <person name="Riley R."/>
            <person name="Champramary S."/>
            <person name="Plett K.L."/>
            <person name="Tsai I.J."/>
            <person name="Slot J."/>
            <person name="Sipos G."/>
            <person name="Plett J."/>
            <person name="Nagy L.G."/>
            <person name="Grigoriev I.V."/>
        </authorList>
    </citation>
    <scope>NUCLEOTIDE SEQUENCE</scope>
    <source>
        <strain evidence="3">ICMP 16352</strain>
    </source>
</reference>
<name>A0AA39N895_9AGAR</name>
<organism evidence="3 4">
    <name type="scientific">Armillaria novae-zelandiae</name>
    <dbReference type="NCBI Taxonomy" id="153914"/>
    <lineage>
        <taxon>Eukaryota</taxon>
        <taxon>Fungi</taxon>
        <taxon>Dikarya</taxon>
        <taxon>Basidiomycota</taxon>
        <taxon>Agaricomycotina</taxon>
        <taxon>Agaricomycetes</taxon>
        <taxon>Agaricomycetidae</taxon>
        <taxon>Agaricales</taxon>
        <taxon>Marasmiineae</taxon>
        <taxon>Physalacriaceae</taxon>
        <taxon>Armillaria</taxon>
    </lineage>
</organism>
<sequence length="157" mass="17600">MIPTFLVIKAVLVSLCKDLSITANDHLDQLQEYTSYLEHYKAELLKDKELKDCVFKARTSIEREYHVNASKQPIHRILKTITSWIQIERNQSAEGPPAGAPTGPCRDPKSIRGKGKARSTRHSHTTIDSDSEDDYDDVDKVAANSESDDTLATCLPM</sequence>
<protein>
    <submittedName>
        <fullName evidence="3">Uncharacterized protein</fullName>
    </submittedName>
</protein>
<gene>
    <name evidence="3" type="ORF">IW261DRAFT_1428655</name>
</gene>
<dbReference type="Proteomes" id="UP001175227">
    <property type="component" value="Unassembled WGS sequence"/>
</dbReference>
<feature type="compositionally biased region" description="Low complexity" evidence="1">
    <location>
        <begin position="93"/>
        <end position="104"/>
    </location>
</feature>